<dbReference type="PROSITE" id="PS50011">
    <property type="entry name" value="PROTEIN_KINASE_DOM"/>
    <property type="match status" value="1"/>
</dbReference>
<evidence type="ECO:0000313" key="6">
    <source>
        <dbReference type="EMBL" id="ANG66113.1"/>
    </source>
</evidence>
<dbReference type="GO" id="GO:0005524">
    <property type="term" value="F:ATP binding"/>
    <property type="evidence" value="ECO:0007669"/>
    <property type="project" value="UniProtKB-KW"/>
</dbReference>
<dbReference type="PANTHER" id="PTHR43289">
    <property type="entry name" value="MITOGEN-ACTIVATED PROTEIN KINASE KINASE KINASE 20-RELATED"/>
    <property type="match status" value="1"/>
</dbReference>
<dbReference type="EMBL" id="CP015840">
    <property type="protein sequence ID" value="ANG66113.1"/>
    <property type="molecule type" value="Genomic_DNA"/>
</dbReference>
<dbReference type="CDD" id="cd14014">
    <property type="entry name" value="STKc_PknB_like"/>
    <property type="match status" value="1"/>
</dbReference>
<dbReference type="GO" id="GO:0004674">
    <property type="term" value="F:protein serine/threonine kinase activity"/>
    <property type="evidence" value="ECO:0007669"/>
    <property type="project" value="TreeGrafter"/>
</dbReference>
<organism evidence="6 7">
    <name type="scientific">Chlamydia gallinacea 08-1274/3</name>
    <dbReference type="NCBI Taxonomy" id="1143323"/>
    <lineage>
        <taxon>Bacteria</taxon>
        <taxon>Pseudomonadati</taxon>
        <taxon>Chlamydiota</taxon>
        <taxon>Chlamydiia</taxon>
        <taxon>Chlamydiales</taxon>
        <taxon>Chlamydiaceae</taxon>
        <taxon>Chlamydia/Chlamydophila group</taxon>
        <taxon>Chlamydia</taxon>
    </lineage>
</organism>
<dbReference type="SUPFAM" id="SSF56112">
    <property type="entry name" value="Protein kinase-like (PK-like)"/>
    <property type="match status" value="1"/>
</dbReference>
<keyword evidence="2" id="KW-0547">Nucleotide-binding</keyword>
<dbReference type="KEGG" id="cgz:M787_002105"/>
<name>A0A173DYY2_9CHLA</name>
<evidence type="ECO:0000256" key="3">
    <source>
        <dbReference type="ARBA" id="ARBA00022777"/>
    </source>
</evidence>
<evidence type="ECO:0000256" key="4">
    <source>
        <dbReference type="ARBA" id="ARBA00022840"/>
    </source>
</evidence>
<keyword evidence="3 6" id="KW-0418">Kinase</keyword>
<dbReference type="InterPro" id="IPR008271">
    <property type="entry name" value="Ser/Thr_kinase_AS"/>
</dbReference>
<evidence type="ECO:0000256" key="1">
    <source>
        <dbReference type="ARBA" id="ARBA00022679"/>
    </source>
</evidence>
<evidence type="ECO:0000256" key="2">
    <source>
        <dbReference type="ARBA" id="ARBA00022741"/>
    </source>
</evidence>
<dbReference type="InterPro" id="IPR000719">
    <property type="entry name" value="Prot_kinase_dom"/>
</dbReference>
<reference evidence="6 7" key="1">
    <citation type="journal article" date="2014" name="Syst. Appl. Microbiol.">
        <title>Evidence for the existence of two new members of the family Chlamydiaceae and proposal of Chlamydia avium sp. nov. and Chlamydia gallinacea sp. nov.</title>
        <authorList>
            <person name="Sachse K."/>
            <person name="Laroucau K."/>
            <person name="Riege K."/>
            <person name="Wehner S."/>
            <person name="Dilcher M."/>
            <person name="Creasy H.H."/>
            <person name="Weidmann M."/>
            <person name="Myers G."/>
            <person name="Vorimore F."/>
            <person name="Vicari N."/>
            <person name="Magnino S."/>
            <person name="Liebler-Tenorio E."/>
            <person name="Ruettger A."/>
            <person name="Bavoil P.M."/>
            <person name="Hufert F.T."/>
            <person name="Rossello-Mora R."/>
            <person name="Marz M."/>
        </authorList>
    </citation>
    <scope>NUCLEOTIDE SEQUENCE [LARGE SCALE GENOMIC DNA]</scope>
    <source>
        <strain evidence="6 7">08-1274/3</strain>
    </source>
</reference>
<dbReference type="OrthoDB" id="9788659at2"/>
<evidence type="ECO:0000313" key="7">
    <source>
        <dbReference type="Proteomes" id="UP000019147"/>
    </source>
</evidence>
<proteinExistence type="predicted"/>
<dbReference type="PANTHER" id="PTHR43289:SF6">
    <property type="entry name" value="SERINE_THREONINE-PROTEIN KINASE NEKL-3"/>
    <property type="match status" value="1"/>
</dbReference>
<keyword evidence="1" id="KW-0808">Transferase</keyword>
<dbReference type="eggNOG" id="COG0515">
    <property type="taxonomic scope" value="Bacteria"/>
</dbReference>
<protein>
    <submittedName>
        <fullName evidence="6">Protein kinase</fullName>
    </submittedName>
</protein>
<sequence>MDCQSKAPIHYVGAYAIHGILREKSGSAVYQGFCSETHKYLAIKVLTQPIRSDNERVCRFLKEGQVLAQLSHPHIVKLHQTGKYRDGLYIALEYIPGISLREYILSQGISLFQAIDHILSLGYALEYLHSRGILHGDLKPENVLITPQGKITLIDLGLAGRPSLSAANYPRCWGTPSYMSPEQKQGEGISEQSEIYSLGLIAYELLLGNLAHGRVLLSLIPEEIGKILAKALQPSPKDRYDSVTSFLNDLRIYRYGENIYKDTRQKDFSITAYEELTQQRLWLSPLEIAVPEYISVSLHEQGYPVLPYVYHESFVSEGVFKLWFCYSLSGKDTLALTLIKGLINQWAYEDNARMVIRKIHRECIRLHTPVDSLGIAIICVSVPREKQELSWTSCGKTSFWLKKQKKVPQNFTTTSMGVGKICSLQIQETKVAWEIGDEAILRTLQADGYEQSLYCPLSTELKDRKQTAIFCPIESVQHGMTKKNDRTLCPSTLISLKRIR</sequence>
<keyword evidence="4" id="KW-0067">ATP-binding</keyword>
<dbReference type="Proteomes" id="UP000019147">
    <property type="component" value="Chromosome"/>
</dbReference>
<accession>A0A173DYY2</accession>
<dbReference type="PROSITE" id="PS00108">
    <property type="entry name" value="PROTEIN_KINASE_ST"/>
    <property type="match status" value="1"/>
</dbReference>
<dbReference type="Pfam" id="PF00069">
    <property type="entry name" value="Pkinase"/>
    <property type="match status" value="1"/>
</dbReference>
<dbReference type="Gene3D" id="1.10.510.10">
    <property type="entry name" value="Transferase(Phosphotransferase) domain 1"/>
    <property type="match status" value="1"/>
</dbReference>
<dbReference type="STRING" id="1143323.M787_002105"/>
<gene>
    <name evidence="6" type="ORF">M787_002105</name>
</gene>
<dbReference type="AlphaFoldDB" id="A0A173DYY2"/>
<dbReference type="RefSeq" id="WP_021828812.1">
    <property type="nucleotide sequence ID" value="NZ_CP015840.1"/>
</dbReference>
<evidence type="ECO:0000259" key="5">
    <source>
        <dbReference type="PROSITE" id="PS50011"/>
    </source>
</evidence>
<dbReference type="InterPro" id="IPR011009">
    <property type="entry name" value="Kinase-like_dom_sf"/>
</dbReference>
<dbReference type="SMART" id="SM00220">
    <property type="entry name" value="S_TKc"/>
    <property type="match status" value="1"/>
</dbReference>
<dbReference type="GeneID" id="81478096"/>
<feature type="domain" description="Protein kinase" evidence="5">
    <location>
        <begin position="15"/>
        <end position="294"/>
    </location>
</feature>